<evidence type="ECO:0000256" key="7">
    <source>
        <dbReference type="ARBA" id="ARBA00022801"/>
    </source>
</evidence>
<feature type="domain" description="Peptidase S9 prolyl oligopeptidase catalytic" evidence="8">
    <location>
        <begin position="525"/>
        <end position="734"/>
    </location>
</feature>
<dbReference type="STRING" id="51028.A0A0N4V192"/>
<dbReference type="Pfam" id="PF00326">
    <property type="entry name" value="Peptidase_S9"/>
    <property type="match status" value="1"/>
</dbReference>
<dbReference type="InterPro" id="IPR029058">
    <property type="entry name" value="AB_hydrolase_fold"/>
</dbReference>
<reference evidence="10 11" key="2">
    <citation type="submission" date="2018-10" db="EMBL/GenBank/DDBJ databases">
        <authorList>
            <consortium name="Pathogen Informatics"/>
        </authorList>
    </citation>
    <scope>NUCLEOTIDE SEQUENCE [LARGE SCALE GENOMIC DNA]</scope>
</reference>
<keyword evidence="6" id="KW-0963">Cytoplasm</keyword>
<evidence type="ECO:0000313" key="12">
    <source>
        <dbReference type="WBParaSite" id="EVEC_0000371301-mRNA-1"/>
    </source>
</evidence>
<dbReference type="Pfam" id="PF19283">
    <property type="entry name" value="APEH_N"/>
    <property type="match status" value="1"/>
</dbReference>
<dbReference type="InterPro" id="IPR045550">
    <property type="entry name" value="AARE_N"/>
</dbReference>
<name>A0A0N4V192_ENTVE</name>
<evidence type="ECO:0000256" key="3">
    <source>
        <dbReference type="ARBA" id="ARBA00010040"/>
    </source>
</evidence>
<dbReference type="EC" id="3.4.19.1" evidence="5"/>
<dbReference type="SUPFAM" id="SSF82171">
    <property type="entry name" value="DPP6 N-terminal domain-like"/>
    <property type="match status" value="1"/>
</dbReference>
<evidence type="ECO:0000256" key="4">
    <source>
        <dbReference type="ARBA" id="ARBA00011881"/>
    </source>
</evidence>
<dbReference type="GO" id="GO:0008242">
    <property type="term" value="F:omega peptidase activity"/>
    <property type="evidence" value="ECO:0007669"/>
    <property type="project" value="UniProtKB-EC"/>
</dbReference>
<feature type="domain" description="Acylamino-acid-releasing enzyme N-terminal" evidence="9">
    <location>
        <begin position="125"/>
        <end position="458"/>
    </location>
</feature>
<dbReference type="Gene3D" id="3.40.50.1820">
    <property type="entry name" value="alpha/beta hydrolase"/>
    <property type="match status" value="1"/>
</dbReference>
<sequence length="735" mass="83030">MIYKIVIVGKFTGFIRSCFRRFSLRSTTTGLMDSKVADLEKLKDLFLDIARVPLPVSGRIIRKKRNRFLEVSFIWSSRALTMKKTILTERLSVVGPKTEDTHSFAVNATTVSYRPQYVSYSRSNGKVANLITIKNGSEKKQYVKIFDLLEHQEVLCEEVTSPKKHGVVHTSGDFSTLSWSYGEGTLLYIAEQYVKSANIYDADLDWNNVEKIIDSNVGQKYEYIESWGEEQDEARQPALFTIDVFSGSVTRIDGIPGDLSPSRAIFSPDDDGIVFYGIKTKPFKLGKIFCNNRKGTLLYYKFNDASVHQLSDSDIGIENFSFAPDKKKLIYFQRAVDAPHNAAFALYTVKHGRYSIMKIFLDSSSFPGFYTMQTGNQCWCNDSKRIVLSTGWGAKLVNSFSDYSYLSFIKQLHGSWSLFDVYDDFVLASCSAPNRPPLALLGHLPEAGKEEQIIWIPLDTGSNYEEKSKLSNFNWEIVKFERNGDSYEGILYIPKDVHSCPLVVAPHGGPHGHSIAAWPRRDHVMMLNSGYAILQVNYHGSLGYGDDFVRSLPGHCGDLEVNDVHFAVETVLPRYPVLDKGRVVLFGGSHGGFIVSHLVGRFPGFYKACVALNPVLDIASMWAISDIPDWAIACAENRMPEWAEPLNAEKLGRMRNISPIAYVQNIVTPYLLLIGEKDLRVKSHYGPFIRNLAARNVPYRWVILKYPDSTHRIQEVEPEADFVTEVIRFFNANLS</sequence>
<comment type="subcellular location">
    <subcellularLocation>
        <location evidence="2">Cytoplasm</location>
    </subcellularLocation>
</comment>
<dbReference type="PANTHER" id="PTHR42776:SF4">
    <property type="entry name" value="ACYLAMINO-ACID-RELEASING ENZYME"/>
    <property type="match status" value="1"/>
</dbReference>
<evidence type="ECO:0000256" key="1">
    <source>
        <dbReference type="ARBA" id="ARBA00000721"/>
    </source>
</evidence>
<dbReference type="InterPro" id="IPR001375">
    <property type="entry name" value="Peptidase_S9_cat"/>
</dbReference>
<keyword evidence="11" id="KW-1185">Reference proteome</keyword>
<evidence type="ECO:0000256" key="2">
    <source>
        <dbReference type="ARBA" id="ARBA00004496"/>
    </source>
</evidence>
<dbReference type="GO" id="GO:0005737">
    <property type="term" value="C:cytoplasm"/>
    <property type="evidence" value="ECO:0007669"/>
    <property type="project" value="UniProtKB-SubCell"/>
</dbReference>
<comment type="subunit">
    <text evidence="4">Homotetramer.</text>
</comment>
<protein>
    <recommendedName>
        <fullName evidence="5">acylaminoacyl-peptidase</fullName>
        <ecNumber evidence="5">3.4.19.1</ecNumber>
    </recommendedName>
</protein>
<dbReference type="EMBL" id="UXUI01007591">
    <property type="protein sequence ID" value="VDD88278.1"/>
    <property type="molecule type" value="Genomic_DNA"/>
</dbReference>
<dbReference type="OrthoDB" id="416344at2759"/>
<evidence type="ECO:0000256" key="6">
    <source>
        <dbReference type="ARBA" id="ARBA00022490"/>
    </source>
</evidence>
<dbReference type="AlphaFoldDB" id="A0A0N4V192"/>
<keyword evidence="7" id="KW-0378">Hydrolase</keyword>
<organism evidence="12">
    <name type="scientific">Enterobius vermicularis</name>
    <name type="common">Human pinworm</name>
    <dbReference type="NCBI Taxonomy" id="51028"/>
    <lineage>
        <taxon>Eukaryota</taxon>
        <taxon>Metazoa</taxon>
        <taxon>Ecdysozoa</taxon>
        <taxon>Nematoda</taxon>
        <taxon>Chromadorea</taxon>
        <taxon>Rhabditida</taxon>
        <taxon>Spirurina</taxon>
        <taxon>Oxyuridomorpha</taxon>
        <taxon>Oxyuroidea</taxon>
        <taxon>Oxyuridae</taxon>
        <taxon>Enterobius</taxon>
    </lineage>
</organism>
<dbReference type="Proteomes" id="UP000274131">
    <property type="component" value="Unassembled WGS sequence"/>
</dbReference>
<evidence type="ECO:0000256" key="5">
    <source>
        <dbReference type="ARBA" id="ARBA00012917"/>
    </source>
</evidence>
<evidence type="ECO:0000313" key="11">
    <source>
        <dbReference type="Proteomes" id="UP000274131"/>
    </source>
</evidence>
<comment type="catalytic activity">
    <reaction evidence="1">
        <text>Cleavage of an N-acetyl or N-formyl amino acid from the N-terminus of a polypeptide.</text>
        <dbReference type="EC" id="3.4.19.1"/>
    </reaction>
</comment>
<dbReference type="PANTHER" id="PTHR42776">
    <property type="entry name" value="SERINE PEPTIDASE S9 FAMILY MEMBER"/>
    <property type="match status" value="1"/>
</dbReference>
<proteinExistence type="inferred from homology"/>
<dbReference type="GO" id="GO:0006508">
    <property type="term" value="P:proteolysis"/>
    <property type="evidence" value="ECO:0007669"/>
    <property type="project" value="InterPro"/>
</dbReference>
<comment type="similarity">
    <text evidence="3">Belongs to the peptidase S9C family.</text>
</comment>
<reference evidence="12" key="1">
    <citation type="submission" date="2016-04" db="UniProtKB">
        <authorList>
            <consortium name="WormBaseParasite"/>
        </authorList>
    </citation>
    <scope>IDENTIFICATION</scope>
</reference>
<accession>A0A0N4V192</accession>
<evidence type="ECO:0000259" key="9">
    <source>
        <dbReference type="Pfam" id="PF19283"/>
    </source>
</evidence>
<evidence type="ECO:0000259" key="8">
    <source>
        <dbReference type="Pfam" id="PF00326"/>
    </source>
</evidence>
<evidence type="ECO:0000313" key="10">
    <source>
        <dbReference type="EMBL" id="VDD88278.1"/>
    </source>
</evidence>
<dbReference type="SUPFAM" id="SSF53474">
    <property type="entry name" value="alpha/beta-Hydrolases"/>
    <property type="match status" value="1"/>
</dbReference>
<dbReference type="GO" id="GO:0004252">
    <property type="term" value="F:serine-type endopeptidase activity"/>
    <property type="evidence" value="ECO:0007669"/>
    <property type="project" value="TreeGrafter"/>
</dbReference>
<gene>
    <name evidence="10" type="ORF">EVEC_LOCUS3421</name>
</gene>
<dbReference type="WBParaSite" id="EVEC_0000371301-mRNA-1">
    <property type="protein sequence ID" value="EVEC_0000371301-mRNA-1"/>
    <property type="gene ID" value="EVEC_0000371301"/>
</dbReference>